<feature type="domain" description="Phage shock protein PspC N-terminal" evidence="7">
    <location>
        <begin position="9"/>
        <end position="67"/>
    </location>
</feature>
<protein>
    <submittedName>
        <fullName evidence="8">PspC domain-containing protein</fullName>
    </submittedName>
</protein>
<name>A0A848KJQ4_9NOCA</name>
<feature type="transmembrane region" description="Helical" evidence="6">
    <location>
        <begin position="40"/>
        <end position="64"/>
    </location>
</feature>
<dbReference type="AlphaFoldDB" id="A0A848KJQ4"/>
<dbReference type="PANTHER" id="PTHR33885">
    <property type="entry name" value="PHAGE SHOCK PROTEIN C"/>
    <property type="match status" value="1"/>
</dbReference>
<dbReference type="Pfam" id="PF04024">
    <property type="entry name" value="PspC"/>
    <property type="match status" value="1"/>
</dbReference>
<dbReference type="GO" id="GO:0005886">
    <property type="term" value="C:plasma membrane"/>
    <property type="evidence" value="ECO:0007669"/>
    <property type="project" value="UniProtKB-SubCell"/>
</dbReference>
<keyword evidence="9" id="KW-1185">Reference proteome</keyword>
<evidence type="ECO:0000256" key="2">
    <source>
        <dbReference type="ARBA" id="ARBA00022475"/>
    </source>
</evidence>
<sequence length="67" mass="7196">MTFETQPARPFVRSSSDRWVAGVCAGLADYFGLDPSLVRAAVVVGSLFSFGTVALLYIAAWILMPEA</sequence>
<evidence type="ECO:0000256" key="6">
    <source>
        <dbReference type="SAM" id="Phobius"/>
    </source>
</evidence>
<evidence type="ECO:0000313" key="8">
    <source>
        <dbReference type="EMBL" id="NMN98056.1"/>
    </source>
</evidence>
<proteinExistence type="predicted"/>
<evidence type="ECO:0000256" key="3">
    <source>
        <dbReference type="ARBA" id="ARBA00022692"/>
    </source>
</evidence>
<keyword evidence="4 6" id="KW-1133">Transmembrane helix</keyword>
<evidence type="ECO:0000256" key="1">
    <source>
        <dbReference type="ARBA" id="ARBA00004162"/>
    </source>
</evidence>
<dbReference type="InterPro" id="IPR052027">
    <property type="entry name" value="PspC"/>
</dbReference>
<reference evidence="8 9" key="1">
    <citation type="submission" date="2019-05" db="EMBL/GenBank/DDBJ databases">
        <authorList>
            <person name="Lee S.D."/>
        </authorList>
    </citation>
    <scope>NUCLEOTIDE SEQUENCE [LARGE SCALE GENOMIC DNA]</scope>
    <source>
        <strain evidence="8 9">YC2-7</strain>
    </source>
</reference>
<organism evidence="8 9">
    <name type="scientific">Antrihabitans stalactiti</name>
    <dbReference type="NCBI Taxonomy" id="2584121"/>
    <lineage>
        <taxon>Bacteria</taxon>
        <taxon>Bacillati</taxon>
        <taxon>Actinomycetota</taxon>
        <taxon>Actinomycetes</taxon>
        <taxon>Mycobacteriales</taxon>
        <taxon>Nocardiaceae</taxon>
        <taxon>Antrihabitans</taxon>
    </lineage>
</organism>
<keyword evidence="5 6" id="KW-0472">Membrane</keyword>
<dbReference type="EMBL" id="VCQU01000009">
    <property type="protein sequence ID" value="NMN98056.1"/>
    <property type="molecule type" value="Genomic_DNA"/>
</dbReference>
<dbReference type="RefSeq" id="WP_169591653.1">
    <property type="nucleotide sequence ID" value="NZ_VCQU01000009.1"/>
</dbReference>
<dbReference type="Proteomes" id="UP000535543">
    <property type="component" value="Unassembled WGS sequence"/>
</dbReference>
<reference evidence="8 9" key="2">
    <citation type="submission" date="2020-06" db="EMBL/GenBank/DDBJ databases">
        <title>Antribacter stalactiti gen. nov., sp. nov., a new member of the family Nacardiaceae isolated from a cave.</title>
        <authorList>
            <person name="Kim I.S."/>
        </authorList>
    </citation>
    <scope>NUCLEOTIDE SEQUENCE [LARGE SCALE GENOMIC DNA]</scope>
    <source>
        <strain evidence="8 9">YC2-7</strain>
    </source>
</reference>
<comment type="subcellular location">
    <subcellularLocation>
        <location evidence="1">Cell membrane</location>
        <topology evidence="1">Single-pass membrane protein</topology>
    </subcellularLocation>
</comment>
<keyword evidence="3 6" id="KW-0812">Transmembrane</keyword>
<dbReference type="InterPro" id="IPR007168">
    <property type="entry name" value="Phageshock_PspC_N"/>
</dbReference>
<dbReference type="PANTHER" id="PTHR33885:SF3">
    <property type="entry name" value="PHAGE SHOCK PROTEIN C"/>
    <property type="match status" value="1"/>
</dbReference>
<evidence type="ECO:0000259" key="7">
    <source>
        <dbReference type="Pfam" id="PF04024"/>
    </source>
</evidence>
<accession>A0A848KJQ4</accession>
<comment type="caution">
    <text evidence="8">The sequence shown here is derived from an EMBL/GenBank/DDBJ whole genome shotgun (WGS) entry which is preliminary data.</text>
</comment>
<evidence type="ECO:0000256" key="4">
    <source>
        <dbReference type="ARBA" id="ARBA00022989"/>
    </source>
</evidence>
<keyword evidence="2" id="KW-1003">Cell membrane</keyword>
<gene>
    <name evidence="8" type="ORF">FGL95_23740</name>
</gene>
<evidence type="ECO:0000256" key="5">
    <source>
        <dbReference type="ARBA" id="ARBA00023136"/>
    </source>
</evidence>
<evidence type="ECO:0000313" key="9">
    <source>
        <dbReference type="Proteomes" id="UP000535543"/>
    </source>
</evidence>